<accession>F2UCQ8</accession>
<dbReference type="GO" id="GO:0006402">
    <property type="term" value="P:mRNA catabolic process"/>
    <property type="evidence" value="ECO:0007669"/>
    <property type="project" value="TreeGrafter"/>
</dbReference>
<dbReference type="RefSeq" id="XP_004993265.1">
    <property type="nucleotide sequence ID" value="XM_004993208.1"/>
</dbReference>
<dbReference type="SMART" id="SM00955">
    <property type="entry name" value="RNB"/>
    <property type="match status" value="1"/>
</dbReference>
<feature type="domain" description="RNB" evidence="3">
    <location>
        <begin position="713"/>
        <end position="925"/>
    </location>
</feature>
<feature type="region of interest" description="Disordered" evidence="2">
    <location>
        <begin position="70"/>
        <end position="104"/>
    </location>
</feature>
<dbReference type="GO" id="GO:0000175">
    <property type="term" value="F:3'-5'-RNA exonuclease activity"/>
    <property type="evidence" value="ECO:0007669"/>
    <property type="project" value="TreeGrafter"/>
</dbReference>
<organism evidence="5">
    <name type="scientific">Salpingoeca rosetta (strain ATCC 50818 / BSB-021)</name>
    <dbReference type="NCBI Taxonomy" id="946362"/>
    <lineage>
        <taxon>Eukaryota</taxon>
        <taxon>Choanoflagellata</taxon>
        <taxon>Craspedida</taxon>
        <taxon>Salpingoecidae</taxon>
        <taxon>Salpingoeca</taxon>
    </lineage>
</organism>
<dbReference type="KEGG" id="sre:PTSG_06376"/>
<feature type="compositionally biased region" description="Low complexity" evidence="2">
    <location>
        <begin position="73"/>
        <end position="83"/>
    </location>
</feature>
<dbReference type="OrthoDB" id="372421at2759"/>
<dbReference type="GeneID" id="16073840"/>
<dbReference type="InterPro" id="IPR050180">
    <property type="entry name" value="RNR_Ribonuclease"/>
</dbReference>
<reference evidence="4" key="1">
    <citation type="submission" date="2009-08" db="EMBL/GenBank/DDBJ databases">
        <title>Annotation of Salpingoeca rosetta.</title>
        <authorList>
            <consortium name="The Broad Institute Genome Sequencing Platform"/>
            <person name="Russ C."/>
            <person name="Cuomo C."/>
            <person name="Burger G."/>
            <person name="Gray M.W."/>
            <person name="Holland P.W.H."/>
            <person name="King N."/>
            <person name="Lang F.B.F."/>
            <person name="Roger A.J."/>
            <person name="Ruiz-Trillo I."/>
            <person name="Young S.K."/>
            <person name="Zeng Q."/>
            <person name="Gargeya S."/>
            <person name="Alvarado L."/>
            <person name="Berlin A."/>
            <person name="Chapman S.B."/>
            <person name="Chen Z."/>
            <person name="Freedman E."/>
            <person name="Gellesch M."/>
            <person name="Goldberg J."/>
            <person name="Griggs A."/>
            <person name="Gujja S."/>
            <person name="Heilman E."/>
            <person name="Heiman D."/>
            <person name="Howarth C."/>
            <person name="Mehta T."/>
            <person name="Neiman D."/>
            <person name="Pearson M."/>
            <person name="Roberts A."/>
            <person name="Saif S."/>
            <person name="Shea T."/>
            <person name="Shenoy N."/>
            <person name="Sisk P."/>
            <person name="Stolte C."/>
            <person name="Sykes S."/>
            <person name="White J."/>
            <person name="Yandava C."/>
            <person name="Haas B."/>
            <person name="Nusbaum C."/>
            <person name="Birren B."/>
        </authorList>
    </citation>
    <scope>NUCLEOTIDE SEQUENCE [LARGE SCALE GENOMIC DNA]</scope>
    <source>
        <strain evidence="4">ATCC 50818</strain>
    </source>
</reference>
<dbReference type="AlphaFoldDB" id="F2UCQ8"/>
<evidence type="ECO:0000259" key="3">
    <source>
        <dbReference type="SMART" id="SM00955"/>
    </source>
</evidence>
<dbReference type="Pfam" id="PF17849">
    <property type="entry name" value="OB_Dis3"/>
    <property type="match status" value="1"/>
</dbReference>
<evidence type="ECO:0000313" key="4">
    <source>
        <dbReference type="EMBL" id="EGD74365.1"/>
    </source>
</evidence>
<dbReference type="SUPFAM" id="SSF50249">
    <property type="entry name" value="Nucleic acid-binding proteins"/>
    <property type="match status" value="1"/>
</dbReference>
<evidence type="ECO:0000313" key="5">
    <source>
        <dbReference type="Proteomes" id="UP000007799"/>
    </source>
</evidence>
<dbReference type="InParanoid" id="F2UCQ8"/>
<dbReference type="Proteomes" id="UP000007799">
    <property type="component" value="Unassembled WGS sequence"/>
</dbReference>
<keyword evidence="5" id="KW-1185">Reference proteome</keyword>
<dbReference type="GO" id="GO:0003723">
    <property type="term" value="F:RNA binding"/>
    <property type="evidence" value="ECO:0007669"/>
    <property type="project" value="InterPro"/>
</dbReference>
<dbReference type="GO" id="GO:0016075">
    <property type="term" value="P:rRNA catabolic process"/>
    <property type="evidence" value="ECO:0007669"/>
    <property type="project" value="TreeGrafter"/>
</dbReference>
<dbReference type="Gene3D" id="3.40.50.1010">
    <property type="entry name" value="5'-nuclease"/>
    <property type="match status" value="1"/>
</dbReference>
<dbReference type="GO" id="GO:0000177">
    <property type="term" value="C:cytoplasmic exosome (RNase complex)"/>
    <property type="evidence" value="ECO:0007669"/>
    <property type="project" value="TreeGrafter"/>
</dbReference>
<name>F2UCQ8_SALR5</name>
<gene>
    <name evidence="4" type="ORF">PTSG_06376</name>
</gene>
<dbReference type="InterPro" id="IPR001900">
    <property type="entry name" value="RNase_II/R"/>
</dbReference>
<dbReference type="InterPro" id="IPR041505">
    <property type="entry name" value="Dis3_CSD2"/>
</dbReference>
<evidence type="ECO:0000256" key="1">
    <source>
        <dbReference type="ARBA" id="ARBA00016366"/>
    </source>
</evidence>
<protein>
    <recommendedName>
        <fullName evidence="1">DIS3-like exonuclease 1</fullName>
    </recommendedName>
</protein>
<dbReference type="PANTHER" id="PTHR23355:SF30">
    <property type="entry name" value="DIS3-LIKE EXONUCLEASE 1"/>
    <property type="match status" value="1"/>
</dbReference>
<dbReference type="PANTHER" id="PTHR23355">
    <property type="entry name" value="RIBONUCLEASE"/>
    <property type="match status" value="1"/>
</dbReference>
<dbReference type="eggNOG" id="KOG2102">
    <property type="taxonomic scope" value="Eukaryota"/>
</dbReference>
<dbReference type="Gene3D" id="2.40.50.700">
    <property type="match status" value="1"/>
</dbReference>
<proteinExistence type="predicted"/>
<dbReference type="Pfam" id="PF00773">
    <property type="entry name" value="RNB"/>
    <property type="match status" value="1"/>
</dbReference>
<dbReference type="EMBL" id="GL832968">
    <property type="protein sequence ID" value="EGD74365.1"/>
    <property type="molecule type" value="Genomic_DNA"/>
</dbReference>
<dbReference type="STRING" id="946362.F2UCQ8"/>
<dbReference type="InterPro" id="IPR012340">
    <property type="entry name" value="NA-bd_OB-fold"/>
</dbReference>
<sequence>MSAIQPQTTAQSVAPSLGSGASDFWPVWLQTAQDSPCSIFDLASEHQKPWRSINAVTAVTGAAARTARRARRNSLNNASNSVADNTCSWPGHPAATRADDTKSAEAEQDDLCDEDIFRAVYGHVFQLQFANRTRSVPDLFLASQAASEEHTTETGRASNVQHQMDLHADTAWTSTMTMRGARRQRPTAAVPPPPSSPMRSGKWRQRASFVWQMLCRPVQLLRLQPRNRATQGSVPRRKSAPCLSHALAAPSLLSPAAPTTAVTAQMSAPGYYSQAEMDLAQRRRGQHSWGTDVQYACVQDDEDEDGNSVSDFGYGATAEYTEVDATFSVALSPSSPSPPVIWQGGRGGLVSMEQYLRDDIPCCSPACSSDTCAEALALAPNAVLLPENATHYMVPDDEVARRFPALLQHPDLTGVILMQTCLRMVKSACSRRQHTQLAKHFRDKRSQSIIFRNENHAATWRERHANESAHAHALRLARATASWYTTHLNNKVRVVIVTYTHGTAAQGQEDVRVGGTSDDHDGRVHVLDLRAYIEQFHSNSPTLLDDFAAMEAELSVDDDSCDGQRTPQIGAGVGGGARANELGFTEYLSTSAIIAGINTGEFVRGRIHVFKCVLVVPFDSRLPFIRVATTSPAALENKRLVVRIDSWPVASRFPNGHITEILGNAGDVATETKCLLIENTISVPPFSTAQLREMPVNTRERPWRMADDEIRRRRDIRHSHLVFSIDPLGCEDVDDALGVRRLDNGNIELSVHIADVSYFVTPNTFTDAEARARGTTVYLVNGRHDMLPVVLSADLCSLLADQDRYAMSVFWELDSERNVVSTWFGRTVIRSSYQLHYELAQAIFDGLPDQNAIEQLPKLAKMSSHDATKRLARLRDAISLLITTARALKAKRADAGGLELESDEVRFKVSTSDPAAIVEVARVRH</sequence>
<evidence type="ECO:0000256" key="2">
    <source>
        <dbReference type="SAM" id="MobiDB-lite"/>
    </source>
</evidence>